<feature type="domain" description="Heparin-sulfate lyase N-terminal" evidence="6">
    <location>
        <begin position="117"/>
        <end position="280"/>
    </location>
</feature>
<dbReference type="InterPro" id="IPR031680">
    <property type="entry name" value="Hepar_II_III_N"/>
</dbReference>
<organism evidence="7 8">
    <name type="scientific">Roseitalea porphyridii</name>
    <dbReference type="NCBI Taxonomy" id="1852022"/>
    <lineage>
        <taxon>Bacteria</taxon>
        <taxon>Pseudomonadati</taxon>
        <taxon>Pseudomonadota</taxon>
        <taxon>Alphaproteobacteria</taxon>
        <taxon>Hyphomicrobiales</taxon>
        <taxon>Ahrensiaceae</taxon>
        <taxon>Roseitalea</taxon>
    </lineage>
</organism>
<dbReference type="InterPro" id="IPR012480">
    <property type="entry name" value="Hepar_II_III_C"/>
</dbReference>
<accession>A0A4P6V273</accession>
<evidence type="ECO:0000259" key="5">
    <source>
        <dbReference type="Pfam" id="PF07940"/>
    </source>
</evidence>
<dbReference type="Pfam" id="PF16889">
    <property type="entry name" value="Hepar_II_III_N"/>
    <property type="match status" value="1"/>
</dbReference>
<comment type="subcellular location">
    <subcellularLocation>
        <location evidence="1">Periplasm</location>
    </subcellularLocation>
</comment>
<dbReference type="InterPro" id="IPR008929">
    <property type="entry name" value="Chondroitin_lyas"/>
</dbReference>
<dbReference type="GO" id="GO:0042597">
    <property type="term" value="C:periplasmic space"/>
    <property type="evidence" value="ECO:0007669"/>
    <property type="project" value="UniProtKB-SubCell"/>
</dbReference>
<dbReference type="KEGG" id="rpod:E0E05_09475"/>
<keyword evidence="8" id="KW-1185">Reference proteome</keyword>
<protein>
    <submittedName>
        <fullName evidence="7">Alginate lyase family protein</fullName>
    </submittedName>
</protein>
<dbReference type="SUPFAM" id="SSF48230">
    <property type="entry name" value="Chondroitin AC/alginate lyase"/>
    <property type="match status" value="1"/>
</dbReference>
<dbReference type="Gene3D" id="2.70.98.70">
    <property type="match status" value="1"/>
</dbReference>
<gene>
    <name evidence="7" type="ORF">E0E05_09475</name>
</gene>
<reference evidence="7 8" key="1">
    <citation type="journal article" date="2017" name="Int. J. Syst. Evol. Microbiol.">
        <title>Roseitalea porphyridii gen. nov., sp. nov., isolated from a red alga, and reclassification of Hoeflea suaedae Chung et al. 2013 as Pseudohoeflea suaedae gen. nov., comb. nov.</title>
        <authorList>
            <person name="Hyeon J.W."/>
            <person name="Jeong S.E."/>
            <person name="Baek K."/>
            <person name="Jeon C.O."/>
        </authorList>
    </citation>
    <scope>NUCLEOTIDE SEQUENCE [LARGE SCALE GENOMIC DNA]</scope>
    <source>
        <strain evidence="7 8">MA7-20</strain>
    </source>
</reference>
<keyword evidence="4 7" id="KW-0456">Lyase</keyword>
<evidence type="ECO:0000256" key="1">
    <source>
        <dbReference type="ARBA" id="ARBA00004418"/>
    </source>
</evidence>
<dbReference type="GO" id="GO:0016829">
    <property type="term" value="F:lyase activity"/>
    <property type="evidence" value="ECO:0007669"/>
    <property type="project" value="UniProtKB-KW"/>
</dbReference>
<dbReference type="PANTHER" id="PTHR39210">
    <property type="entry name" value="HEPARIN-SULFATE LYASE"/>
    <property type="match status" value="1"/>
</dbReference>
<sequence length="601" mass="67218">MRRLKRLRTYARIGPASIARVAAYRLGLMTGWHPALRLSAAVPARPFFRASERRGDVPSPNKAWDDALHWFGWYQRPLPSDTPNWFGNPFSETRQPDASRDWWRISDFGAGDIKGLWELSRFNWVLAWSTKAADGDTAALKRMNHWLADWARENPPYKGPNWKCGQEASIRVLHLVASAWALGQDRAPEPGLVDLTAAHLQRIASTISYAIGQQNNHGTSEAAALFIGGSFLSGSDPRAETWARTGRRRLEERAATLIEPDGSFSQYSVTYHRLMLDTYALSEAWRRHRGLPEFSTRLRNRLAAATDWLWSLIDSKSGDAPNIGANDGAHLLQLTGADYRDFRPSVQLAAALFRGADAFGPGPWMKPLRWLEVADGKSIASPHSQSFNHGGYHVLRIGSAMAVLRYPRFRFRPSQADGLHVDLWRDGINLLRDAGTFSYNAEDSEWFSGTAAHNTIEFDGRDQMIRLGRFLFGDWLSAQSVEAVRDDGDAVTAAAAYTDAKGARHHRTITLTADGMLCRDVISGNFREACLRWRLAPGQWQLDDTIIRSGTCSISIEVDGVPMPPTIGATMESRHYHHRAEIPFISVKVNRAATIVTEITF</sequence>
<dbReference type="GeneID" id="90767525"/>
<evidence type="ECO:0000259" key="6">
    <source>
        <dbReference type="Pfam" id="PF16889"/>
    </source>
</evidence>
<evidence type="ECO:0000256" key="2">
    <source>
        <dbReference type="ARBA" id="ARBA00022729"/>
    </source>
</evidence>
<dbReference type="Pfam" id="PF07940">
    <property type="entry name" value="Hepar_II_III_C"/>
    <property type="match status" value="1"/>
</dbReference>
<keyword evidence="3" id="KW-0574">Periplasm</keyword>
<dbReference type="Proteomes" id="UP000293719">
    <property type="component" value="Chromosome"/>
</dbReference>
<dbReference type="OrthoDB" id="9763014at2"/>
<evidence type="ECO:0000313" key="8">
    <source>
        <dbReference type="Proteomes" id="UP000293719"/>
    </source>
</evidence>
<evidence type="ECO:0000256" key="3">
    <source>
        <dbReference type="ARBA" id="ARBA00022764"/>
    </source>
</evidence>
<feature type="domain" description="Heparinase II/III-like C-terminal" evidence="5">
    <location>
        <begin position="382"/>
        <end position="539"/>
    </location>
</feature>
<name>A0A4P6V273_9HYPH</name>
<evidence type="ECO:0000256" key="4">
    <source>
        <dbReference type="ARBA" id="ARBA00023239"/>
    </source>
</evidence>
<dbReference type="RefSeq" id="WP_131616488.1">
    <property type="nucleotide sequence ID" value="NZ_CP036532.1"/>
</dbReference>
<keyword evidence="2" id="KW-0732">Signal</keyword>
<dbReference type="Gene3D" id="1.50.10.100">
    <property type="entry name" value="Chondroitin AC/alginate lyase"/>
    <property type="match status" value="1"/>
</dbReference>
<proteinExistence type="predicted"/>
<evidence type="ECO:0000313" key="7">
    <source>
        <dbReference type="EMBL" id="QBK30804.1"/>
    </source>
</evidence>
<dbReference type="PANTHER" id="PTHR39210:SF1">
    <property type="entry name" value="HEPARIN-SULFATE LYASE"/>
    <property type="match status" value="1"/>
</dbReference>
<dbReference type="AlphaFoldDB" id="A0A4P6V273"/>
<dbReference type="EMBL" id="CP036532">
    <property type="protein sequence ID" value="QBK30804.1"/>
    <property type="molecule type" value="Genomic_DNA"/>
</dbReference>